<evidence type="ECO:0000313" key="2">
    <source>
        <dbReference type="Proteomes" id="UP000011602"/>
    </source>
</evidence>
<accession>L9WR49</accession>
<comment type="caution">
    <text evidence="1">The sequence shown here is derived from an EMBL/GenBank/DDBJ whole genome shotgun (WGS) entry which is preliminary data.</text>
</comment>
<name>L9WR49_9EURY</name>
<dbReference type="Proteomes" id="UP000011602">
    <property type="component" value="Unassembled WGS sequence"/>
</dbReference>
<dbReference type="eggNOG" id="arCOG10332">
    <property type="taxonomic scope" value="Archaea"/>
</dbReference>
<evidence type="ECO:0000313" key="1">
    <source>
        <dbReference type="EMBL" id="ELY51676.1"/>
    </source>
</evidence>
<evidence type="ECO:0008006" key="3">
    <source>
        <dbReference type="Google" id="ProtNLM"/>
    </source>
</evidence>
<proteinExistence type="predicted"/>
<gene>
    <name evidence="1" type="ORF">C493_17141</name>
</gene>
<reference evidence="1 2" key="1">
    <citation type="journal article" date="2014" name="PLoS Genet.">
        <title>Phylogenetically driven sequencing of extremely halophilic archaea reveals strategies for static and dynamic osmo-response.</title>
        <authorList>
            <person name="Becker E.A."/>
            <person name="Seitzer P.M."/>
            <person name="Tritt A."/>
            <person name="Larsen D."/>
            <person name="Krusor M."/>
            <person name="Yao A.I."/>
            <person name="Wu D."/>
            <person name="Madern D."/>
            <person name="Eisen J.A."/>
            <person name="Darling A.E."/>
            <person name="Facciotti M.T."/>
        </authorList>
    </citation>
    <scope>NUCLEOTIDE SEQUENCE [LARGE SCALE GENOMIC DNA]</scope>
    <source>
        <strain evidence="1 2">JCM 12255</strain>
    </source>
</reference>
<sequence>MNGDPKSAIKNGGDITEHLDNIMVDIGRDGQFLFVDGKHRLSIAKILDIDKIPANILVRHKEWQTVREEVAQASSADELNDRTYNYLQHPDIADIVPNTGHQ</sequence>
<keyword evidence="2" id="KW-1185">Reference proteome</keyword>
<dbReference type="InterPro" id="IPR036086">
    <property type="entry name" value="ParB/Sulfiredoxin_sf"/>
</dbReference>
<organism evidence="1 2">
    <name type="scientific">Natronolimnohabitans innermongolicus JCM 12255</name>
    <dbReference type="NCBI Taxonomy" id="1227499"/>
    <lineage>
        <taxon>Archaea</taxon>
        <taxon>Methanobacteriati</taxon>
        <taxon>Methanobacteriota</taxon>
        <taxon>Stenosarchaea group</taxon>
        <taxon>Halobacteria</taxon>
        <taxon>Halobacteriales</taxon>
        <taxon>Natrialbaceae</taxon>
        <taxon>Natronolimnohabitans</taxon>
    </lineage>
</organism>
<dbReference type="AlphaFoldDB" id="L9WR49"/>
<dbReference type="EMBL" id="AOHZ01000081">
    <property type="protein sequence ID" value="ELY51676.1"/>
    <property type="molecule type" value="Genomic_DNA"/>
</dbReference>
<protein>
    <recommendedName>
        <fullName evidence="3">ParB/Sulfiredoxin domain-containing protein</fullName>
    </recommendedName>
</protein>
<dbReference type="SUPFAM" id="SSF110849">
    <property type="entry name" value="ParB/Sulfiredoxin"/>
    <property type="match status" value="1"/>
</dbReference>